<dbReference type="STRING" id="658167.SAMN04488135_10341"/>
<name>A0A1M5SCD0_9BURK</name>
<sequence>MTITRRALLKAASAVAATSVIGVPALALAEKNHKWKVQVLWGAGEDTYKMFQTFCDNIKKNTGGRLEITPFSAGAIVGTFETLDAVGQNVLQGHSTYPGYFAGKEPALAVIGDFAFGYQEPMQQNAWLNEKGGMEMMRTAYDKFNAYTVGCTWWGVESLVCKVPVRRPEDFKGLKHRGAQGLAAETIARMGASIVVIPGGEAYSALEKGVVDTVDWSTLSVNNKIGFFEIAKFATYPGFHSMPIQDFTVNKTAWNALPDDVKAIVEKTWADFSQYQVKTIAENDVVVAEEVQKKGVELIAWSDEDRGRARGMAHEVWSDWAKKSPLAKQAVESQQAYLRELKLLA</sequence>
<dbReference type="OrthoDB" id="9769667at2"/>
<dbReference type="Gene3D" id="3.40.190.170">
    <property type="entry name" value="Bacterial extracellular solute-binding protein, family 7"/>
    <property type="match status" value="1"/>
</dbReference>
<gene>
    <name evidence="3" type="ORF">SAMN04488135_10341</name>
</gene>
<dbReference type="PANTHER" id="PTHR33376">
    <property type="match status" value="1"/>
</dbReference>
<evidence type="ECO:0000313" key="3">
    <source>
        <dbReference type="EMBL" id="SHH36129.1"/>
    </source>
</evidence>
<dbReference type="EMBL" id="FQXE01000003">
    <property type="protein sequence ID" value="SHH36129.1"/>
    <property type="molecule type" value="Genomic_DNA"/>
</dbReference>
<dbReference type="Proteomes" id="UP000184226">
    <property type="component" value="Unassembled WGS sequence"/>
</dbReference>
<dbReference type="AlphaFoldDB" id="A0A1M5SCD0"/>
<dbReference type="GO" id="GO:0055085">
    <property type="term" value="P:transmembrane transport"/>
    <property type="evidence" value="ECO:0007669"/>
    <property type="project" value="InterPro"/>
</dbReference>
<dbReference type="PROSITE" id="PS51318">
    <property type="entry name" value="TAT"/>
    <property type="match status" value="1"/>
</dbReference>
<feature type="signal peptide" evidence="2">
    <location>
        <begin position="1"/>
        <end position="29"/>
    </location>
</feature>
<evidence type="ECO:0000313" key="4">
    <source>
        <dbReference type="Proteomes" id="UP000184226"/>
    </source>
</evidence>
<dbReference type="RefSeq" id="WP_084135825.1">
    <property type="nucleotide sequence ID" value="NZ_FQXE01000003.1"/>
</dbReference>
<accession>A0A1M5SCD0</accession>
<proteinExistence type="predicted"/>
<evidence type="ECO:0000256" key="1">
    <source>
        <dbReference type="ARBA" id="ARBA00022729"/>
    </source>
</evidence>
<dbReference type="PANTHER" id="PTHR33376:SF5">
    <property type="entry name" value="EXTRACYTOPLASMIC SOLUTE RECEPTOR PROTEIN"/>
    <property type="match status" value="1"/>
</dbReference>
<feature type="chain" id="PRO_5013064796" evidence="2">
    <location>
        <begin position="30"/>
        <end position="345"/>
    </location>
</feature>
<evidence type="ECO:0000256" key="2">
    <source>
        <dbReference type="SAM" id="SignalP"/>
    </source>
</evidence>
<dbReference type="Pfam" id="PF03480">
    <property type="entry name" value="DctP"/>
    <property type="match status" value="1"/>
</dbReference>
<protein>
    <submittedName>
        <fullName evidence="3">TRAP-type mannitol/chloroaromatic compound transport system, substrate-binding protein</fullName>
    </submittedName>
</protein>
<keyword evidence="4" id="KW-1185">Reference proteome</keyword>
<dbReference type="InterPro" id="IPR018389">
    <property type="entry name" value="DctP_fam"/>
</dbReference>
<keyword evidence="1 2" id="KW-0732">Signal</keyword>
<dbReference type="CDD" id="cd13604">
    <property type="entry name" value="PBP2_TRAP_ketoacid_lactate_like"/>
    <property type="match status" value="1"/>
</dbReference>
<reference evidence="3 4" key="1">
    <citation type="submission" date="2016-11" db="EMBL/GenBank/DDBJ databases">
        <authorList>
            <person name="Jaros S."/>
            <person name="Januszkiewicz K."/>
            <person name="Wedrychowicz H."/>
        </authorList>
    </citation>
    <scope>NUCLEOTIDE SEQUENCE [LARGE SCALE GENOMIC DNA]</scope>
    <source>
        <strain evidence="3 4">CGMCC 1.10190</strain>
    </source>
</reference>
<organism evidence="3 4">
    <name type="scientific">Pollutimonas bauzanensis</name>
    <dbReference type="NCBI Taxonomy" id="658167"/>
    <lineage>
        <taxon>Bacteria</taxon>
        <taxon>Pseudomonadati</taxon>
        <taxon>Pseudomonadota</taxon>
        <taxon>Betaproteobacteria</taxon>
        <taxon>Burkholderiales</taxon>
        <taxon>Alcaligenaceae</taxon>
        <taxon>Pollutimonas</taxon>
    </lineage>
</organism>
<dbReference type="NCBIfam" id="NF037995">
    <property type="entry name" value="TRAP_S1"/>
    <property type="match status" value="1"/>
</dbReference>
<dbReference type="InterPro" id="IPR006311">
    <property type="entry name" value="TAT_signal"/>
</dbReference>
<dbReference type="InterPro" id="IPR038404">
    <property type="entry name" value="TRAP_DctP_sf"/>
</dbReference>